<keyword evidence="12" id="KW-0472">Membrane</keyword>
<dbReference type="SUPFAM" id="SSF56519">
    <property type="entry name" value="Penicillin binding protein dimerisation domain"/>
    <property type="match status" value="1"/>
</dbReference>
<evidence type="ECO:0000256" key="1">
    <source>
        <dbReference type="ARBA" id="ARBA00004167"/>
    </source>
</evidence>
<dbReference type="Pfam" id="PF00905">
    <property type="entry name" value="Transpeptidase"/>
    <property type="match status" value="1"/>
</dbReference>
<evidence type="ECO:0000256" key="2">
    <source>
        <dbReference type="ARBA" id="ARBA00004236"/>
    </source>
</evidence>
<keyword evidence="5 16" id="KW-0121">Carboxypeptidase</keyword>
<keyword evidence="8 16" id="KW-0378">Hydrolase</keyword>
<dbReference type="Pfam" id="PF03717">
    <property type="entry name" value="PBP_dimer"/>
    <property type="match status" value="1"/>
</dbReference>
<gene>
    <name evidence="16" type="primary">mrdA</name>
    <name evidence="16" type="ORF">MUN68_001860</name>
</gene>
<name>A0ABY7RYL7_9FLAO</name>
<evidence type="ECO:0000256" key="7">
    <source>
        <dbReference type="ARBA" id="ARBA00022692"/>
    </source>
</evidence>
<keyword evidence="9" id="KW-0133">Cell shape</keyword>
<dbReference type="InterPro" id="IPR036138">
    <property type="entry name" value="PBP_dimer_sf"/>
</dbReference>
<evidence type="ECO:0000256" key="12">
    <source>
        <dbReference type="ARBA" id="ARBA00023136"/>
    </source>
</evidence>
<evidence type="ECO:0000256" key="10">
    <source>
        <dbReference type="ARBA" id="ARBA00022984"/>
    </source>
</evidence>
<dbReference type="EMBL" id="CP116221">
    <property type="protein sequence ID" value="WCO02246.1"/>
    <property type="molecule type" value="Genomic_DNA"/>
</dbReference>
<dbReference type="InterPro" id="IPR012338">
    <property type="entry name" value="Beta-lactam/transpept-like"/>
</dbReference>
<dbReference type="EC" id="3.4.16.4" evidence="16"/>
<keyword evidence="10" id="KW-0573">Peptidoglycan synthesis</keyword>
<evidence type="ECO:0000259" key="15">
    <source>
        <dbReference type="Pfam" id="PF03717"/>
    </source>
</evidence>
<feature type="domain" description="Penicillin-binding protein transpeptidase" evidence="14">
    <location>
        <begin position="247"/>
        <end position="574"/>
    </location>
</feature>
<dbReference type="InterPro" id="IPR050515">
    <property type="entry name" value="Beta-lactam/transpept"/>
</dbReference>
<evidence type="ECO:0000259" key="14">
    <source>
        <dbReference type="Pfam" id="PF00905"/>
    </source>
</evidence>
<feature type="domain" description="Penicillin-binding protein dimerisation" evidence="15">
    <location>
        <begin position="46"/>
        <end position="208"/>
    </location>
</feature>
<dbReference type="InterPro" id="IPR017790">
    <property type="entry name" value="Penicillin-binding_protein_2"/>
</dbReference>
<keyword evidence="6" id="KW-0645">Protease</keyword>
<dbReference type="Proteomes" id="UP001202717">
    <property type="component" value="Chromosome"/>
</dbReference>
<dbReference type="PANTHER" id="PTHR30627">
    <property type="entry name" value="PEPTIDOGLYCAN D,D-TRANSPEPTIDASE"/>
    <property type="match status" value="1"/>
</dbReference>
<dbReference type="SUPFAM" id="SSF56601">
    <property type="entry name" value="beta-lactamase/transpeptidase-like"/>
    <property type="match status" value="1"/>
</dbReference>
<evidence type="ECO:0000256" key="8">
    <source>
        <dbReference type="ARBA" id="ARBA00022801"/>
    </source>
</evidence>
<evidence type="ECO:0000256" key="11">
    <source>
        <dbReference type="ARBA" id="ARBA00022989"/>
    </source>
</evidence>
<keyword evidence="13" id="KW-0961">Cell wall biogenesis/degradation</keyword>
<sequence>MRKLLLLLTVIIVGLLFITRLFYLQVYNKEVYSLYDDNAIRPVYNYPKRGYVYDRNGTLLVANQPSYDVMVIPREVEPLDTLEFCNLLKITKEDFIKTYNKANNYSPRLPSVFVPQLSKKDYAVLQEKMRKFDGFYIQKRSLRDYQTTIGANVLGDIGEVNRRIISNDPYYKMGDLIGKQGVEISYEKILRGVKGINFIQKDRFNKNIGPYKEGKFDTLPQPGKDITITIDSELQQYGELLMTNKRGGIVAIDPSNGEILALVSAPSYNPNILVGRGRSKNFTKLFRDSIAKPLFDRGLQAQYPPGSPFKVINALIALQEGVVETTDKFTCRMGYYYGSRKLTGCHHHKSPVDMNKGIAQSCNAYFVNVYRRIIDNSDDAGDAMNTWANHAKSFGLGDFLGYDLQVGRPGRIPDGDYYDRAYGDNRWGSTYNVSNAIGQGEVEATPIQLANMAAAIGNRGYFYTPHIIKAIEGDTIPSKYTTPKYTTIDKRHFEPVVEGMFDVYNDGTASTLRIPGIDICGKTGTAENFMKIDGVKTQLTDHSIFVAFAPKDNPKIAIAVFVENGYWGSRFAGRMASLMIEKYLKGDITRTDMEHWILTHSLENEYAKPYSGEPFKINGETTLQIVEKVQAPKNIDYNYSISTNSNKPNL</sequence>
<evidence type="ECO:0000256" key="5">
    <source>
        <dbReference type="ARBA" id="ARBA00022645"/>
    </source>
</evidence>
<dbReference type="Gene3D" id="3.40.710.10">
    <property type="entry name" value="DD-peptidase/beta-lactamase superfamily"/>
    <property type="match status" value="1"/>
</dbReference>
<dbReference type="PANTHER" id="PTHR30627:SF2">
    <property type="entry name" value="PEPTIDOGLYCAN D,D-TRANSPEPTIDASE MRDA"/>
    <property type="match status" value="1"/>
</dbReference>
<reference evidence="16 17" key="1">
    <citation type="submission" date="2023-01" db="EMBL/GenBank/DDBJ databases">
        <title>Psychroserpens ponticola sp. nov., isolated from seawater.</title>
        <authorList>
            <person name="Kristyanto S."/>
            <person name="Jung J."/>
            <person name="Kim J.M."/>
            <person name="Jeon C.O."/>
        </authorList>
    </citation>
    <scope>NUCLEOTIDE SEQUENCE [LARGE SCALE GENOMIC DNA]</scope>
    <source>
        <strain evidence="16 17">MSW6</strain>
    </source>
</reference>
<evidence type="ECO:0000313" key="17">
    <source>
        <dbReference type="Proteomes" id="UP001202717"/>
    </source>
</evidence>
<dbReference type="GO" id="GO:0009002">
    <property type="term" value="F:serine-type D-Ala-D-Ala carboxypeptidase activity"/>
    <property type="evidence" value="ECO:0007669"/>
    <property type="project" value="UniProtKB-EC"/>
</dbReference>
<dbReference type="Gene3D" id="3.90.1310.10">
    <property type="entry name" value="Penicillin-binding protein 2a (Domain 2)"/>
    <property type="match status" value="1"/>
</dbReference>
<comment type="subcellular location">
    <subcellularLocation>
        <location evidence="2">Cell membrane</location>
    </subcellularLocation>
    <subcellularLocation>
        <location evidence="1">Membrane</location>
        <topology evidence="1">Single-pass membrane protein</topology>
    </subcellularLocation>
</comment>
<keyword evidence="3" id="KW-1003">Cell membrane</keyword>
<protein>
    <submittedName>
        <fullName evidence="16">Penicillin-binding protein 2</fullName>
        <ecNumber evidence="16">3.4.16.4</ecNumber>
    </submittedName>
</protein>
<dbReference type="Gene3D" id="3.30.1390.30">
    <property type="entry name" value="Penicillin-binding protein 2a, domain 3"/>
    <property type="match status" value="1"/>
</dbReference>
<dbReference type="InterPro" id="IPR001460">
    <property type="entry name" value="PCN-bd_Tpept"/>
</dbReference>
<organism evidence="16 17">
    <name type="scientific">Psychroserpens ponticola</name>
    <dbReference type="NCBI Taxonomy" id="2932268"/>
    <lineage>
        <taxon>Bacteria</taxon>
        <taxon>Pseudomonadati</taxon>
        <taxon>Bacteroidota</taxon>
        <taxon>Flavobacteriia</taxon>
        <taxon>Flavobacteriales</taxon>
        <taxon>Flavobacteriaceae</taxon>
        <taxon>Psychroserpens</taxon>
    </lineage>
</organism>
<keyword evidence="11" id="KW-1133">Transmembrane helix</keyword>
<evidence type="ECO:0000256" key="9">
    <source>
        <dbReference type="ARBA" id="ARBA00022960"/>
    </source>
</evidence>
<dbReference type="NCBIfam" id="TIGR03423">
    <property type="entry name" value="pbp2_mrdA"/>
    <property type="match status" value="1"/>
</dbReference>
<evidence type="ECO:0000256" key="6">
    <source>
        <dbReference type="ARBA" id="ARBA00022670"/>
    </source>
</evidence>
<dbReference type="InterPro" id="IPR005311">
    <property type="entry name" value="PBP_dimer"/>
</dbReference>
<proteinExistence type="predicted"/>
<keyword evidence="7" id="KW-0812">Transmembrane</keyword>
<dbReference type="RefSeq" id="WP_249995007.1">
    <property type="nucleotide sequence ID" value="NZ_CP116221.1"/>
</dbReference>
<accession>A0ABY7RYL7</accession>
<evidence type="ECO:0000256" key="3">
    <source>
        <dbReference type="ARBA" id="ARBA00022475"/>
    </source>
</evidence>
<evidence type="ECO:0000256" key="13">
    <source>
        <dbReference type="ARBA" id="ARBA00023316"/>
    </source>
</evidence>
<evidence type="ECO:0000256" key="4">
    <source>
        <dbReference type="ARBA" id="ARBA00022519"/>
    </source>
</evidence>
<keyword evidence="17" id="KW-1185">Reference proteome</keyword>
<evidence type="ECO:0000313" key="16">
    <source>
        <dbReference type="EMBL" id="WCO02246.1"/>
    </source>
</evidence>
<keyword evidence="4" id="KW-0997">Cell inner membrane</keyword>